<evidence type="ECO:0000256" key="1">
    <source>
        <dbReference type="SAM" id="MobiDB-lite"/>
    </source>
</evidence>
<reference evidence="2 3" key="1">
    <citation type="submission" date="2019-03" db="EMBL/GenBank/DDBJ databases">
        <title>Single cell metagenomics reveals metabolic interactions within the superorganism composed of flagellate Streblomastix strix and complex community of Bacteroidetes bacteria on its surface.</title>
        <authorList>
            <person name="Treitli S.C."/>
            <person name="Kolisko M."/>
            <person name="Husnik F."/>
            <person name="Keeling P."/>
            <person name="Hampl V."/>
        </authorList>
    </citation>
    <scope>NUCLEOTIDE SEQUENCE [LARGE SCALE GENOMIC DNA]</scope>
    <source>
        <strain evidence="2">ST1C</strain>
    </source>
</reference>
<name>A0A5J4UJH8_9EUKA</name>
<sequence length="176" mass="20650">MYFLESEINNERNEDNKVIGEMEKIKLVSKANQEKENLEKQDDEKEEEYKDDDEEDEEQGMIKDEEKEKDERMNKSAMHNKYAPILVIRYIDGSIHIWNASSTERIRMINVHHKDILSLIVGVGDGQCCALTDKDDKTARLFTLEGHDEPQKIKKDDNDNSDDEENEQNDLEKKNM</sequence>
<evidence type="ECO:0000313" key="2">
    <source>
        <dbReference type="EMBL" id="KAA6370384.1"/>
    </source>
</evidence>
<feature type="region of interest" description="Disordered" evidence="1">
    <location>
        <begin position="1"/>
        <end position="75"/>
    </location>
</feature>
<dbReference type="SUPFAM" id="SSF50978">
    <property type="entry name" value="WD40 repeat-like"/>
    <property type="match status" value="1"/>
</dbReference>
<dbReference type="Proteomes" id="UP000324800">
    <property type="component" value="Unassembled WGS sequence"/>
</dbReference>
<dbReference type="InterPro" id="IPR015943">
    <property type="entry name" value="WD40/YVTN_repeat-like_dom_sf"/>
</dbReference>
<dbReference type="InterPro" id="IPR036322">
    <property type="entry name" value="WD40_repeat_dom_sf"/>
</dbReference>
<evidence type="ECO:0000313" key="3">
    <source>
        <dbReference type="Proteomes" id="UP000324800"/>
    </source>
</evidence>
<feature type="compositionally biased region" description="Acidic residues" evidence="1">
    <location>
        <begin position="44"/>
        <end position="59"/>
    </location>
</feature>
<feature type="compositionally biased region" description="Basic and acidic residues" evidence="1">
    <location>
        <begin position="143"/>
        <end position="158"/>
    </location>
</feature>
<feature type="compositionally biased region" description="Acidic residues" evidence="1">
    <location>
        <begin position="159"/>
        <end position="169"/>
    </location>
</feature>
<dbReference type="EMBL" id="SNRW01015438">
    <property type="protein sequence ID" value="KAA6370384.1"/>
    <property type="molecule type" value="Genomic_DNA"/>
</dbReference>
<organism evidence="2 3">
    <name type="scientific">Streblomastix strix</name>
    <dbReference type="NCBI Taxonomy" id="222440"/>
    <lineage>
        <taxon>Eukaryota</taxon>
        <taxon>Metamonada</taxon>
        <taxon>Preaxostyla</taxon>
        <taxon>Oxymonadida</taxon>
        <taxon>Streblomastigidae</taxon>
        <taxon>Streblomastix</taxon>
    </lineage>
</organism>
<comment type="caution">
    <text evidence="2">The sequence shown here is derived from an EMBL/GenBank/DDBJ whole genome shotgun (WGS) entry which is preliminary data.</text>
</comment>
<proteinExistence type="predicted"/>
<feature type="compositionally biased region" description="Basic and acidic residues" evidence="1">
    <location>
        <begin position="9"/>
        <end position="43"/>
    </location>
</feature>
<feature type="region of interest" description="Disordered" evidence="1">
    <location>
        <begin position="143"/>
        <end position="176"/>
    </location>
</feature>
<dbReference type="Gene3D" id="2.130.10.10">
    <property type="entry name" value="YVTN repeat-like/Quinoprotein amine dehydrogenase"/>
    <property type="match status" value="1"/>
</dbReference>
<dbReference type="AlphaFoldDB" id="A0A5J4UJH8"/>
<protein>
    <submittedName>
        <fullName evidence="2">Uncharacterized protein</fullName>
    </submittedName>
</protein>
<accession>A0A5J4UJH8</accession>
<gene>
    <name evidence="2" type="ORF">EZS28_034090</name>
</gene>
<feature type="compositionally biased region" description="Basic and acidic residues" evidence="1">
    <location>
        <begin position="60"/>
        <end position="74"/>
    </location>
</feature>